<proteinExistence type="predicted"/>
<dbReference type="GO" id="GO:0046873">
    <property type="term" value="F:metal ion transmembrane transporter activity"/>
    <property type="evidence" value="ECO:0007669"/>
    <property type="project" value="InterPro"/>
</dbReference>
<feature type="compositionally biased region" description="Polar residues" evidence="5">
    <location>
        <begin position="7"/>
        <end position="21"/>
    </location>
</feature>
<reference evidence="7" key="1">
    <citation type="submission" date="2019-11" db="EMBL/GenBank/DDBJ databases">
        <title>Bipolaris sorokiniana Genome sequencing.</title>
        <authorList>
            <person name="Wang H."/>
        </authorList>
    </citation>
    <scope>NUCLEOTIDE SEQUENCE</scope>
</reference>
<evidence type="ECO:0000256" key="2">
    <source>
        <dbReference type="ARBA" id="ARBA00022692"/>
    </source>
</evidence>
<evidence type="ECO:0000313" key="8">
    <source>
        <dbReference type="Proteomes" id="UP000624244"/>
    </source>
</evidence>
<gene>
    <name evidence="7" type="ORF">GGP41_002082</name>
</gene>
<evidence type="ECO:0000313" key="7">
    <source>
        <dbReference type="EMBL" id="KAF5853520.1"/>
    </source>
</evidence>
<name>A0A8H5ZSM8_COCSA</name>
<comment type="caution">
    <text evidence="7">The sequence shown here is derived from an EMBL/GenBank/DDBJ whole genome shotgun (WGS) entry which is preliminary data.</text>
</comment>
<evidence type="ECO:0000256" key="1">
    <source>
        <dbReference type="ARBA" id="ARBA00004141"/>
    </source>
</evidence>
<feature type="transmembrane region" description="Helical" evidence="6">
    <location>
        <begin position="490"/>
        <end position="511"/>
    </location>
</feature>
<evidence type="ECO:0000256" key="3">
    <source>
        <dbReference type="ARBA" id="ARBA00022989"/>
    </source>
</evidence>
<evidence type="ECO:0000256" key="6">
    <source>
        <dbReference type="SAM" id="Phobius"/>
    </source>
</evidence>
<dbReference type="Gene3D" id="1.20.58.340">
    <property type="entry name" value="Magnesium transport protein CorA, transmembrane region"/>
    <property type="match status" value="1"/>
</dbReference>
<organism evidence="7 8">
    <name type="scientific">Cochliobolus sativus</name>
    <name type="common">Common root rot and spot blotch fungus</name>
    <name type="synonym">Bipolaris sorokiniana</name>
    <dbReference type="NCBI Taxonomy" id="45130"/>
    <lineage>
        <taxon>Eukaryota</taxon>
        <taxon>Fungi</taxon>
        <taxon>Dikarya</taxon>
        <taxon>Ascomycota</taxon>
        <taxon>Pezizomycotina</taxon>
        <taxon>Dothideomycetes</taxon>
        <taxon>Pleosporomycetidae</taxon>
        <taxon>Pleosporales</taxon>
        <taxon>Pleosporineae</taxon>
        <taxon>Pleosporaceae</taxon>
        <taxon>Bipolaris</taxon>
    </lineage>
</organism>
<protein>
    <submittedName>
        <fullName evidence="7">Uncharacterized protein</fullName>
    </submittedName>
</protein>
<feature type="region of interest" description="Disordered" evidence="5">
    <location>
        <begin position="1"/>
        <end position="21"/>
    </location>
</feature>
<dbReference type="SUPFAM" id="SSF144083">
    <property type="entry name" value="Magnesium transport protein CorA, transmembrane region"/>
    <property type="match status" value="1"/>
</dbReference>
<comment type="subcellular location">
    <subcellularLocation>
        <location evidence="1">Membrane</location>
        <topology evidence="1">Multi-pass membrane protein</topology>
    </subcellularLocation>
</comment>
<dbReference type="GO" id="GO:0016020">
    <property type="term" value="C:membrane"/>
    <property type="evidence" value="ECO:0007669"/>
    <property type="project" value="UniProtKB-SubCell"/>
</dbReference>
<dbReference type="InterPro" id="IPR045863">
    <property type="entry name" value="CorA_TM1_TM2"/>
</dbReference>
<dbReference type="Proteomes" id="UP000624244">
    <property type="component" value="Unassembled WGS sequence"/>
</dbReference>
<dbReference type="EMBL" id="WNKQ01000002">
    <property type="protein sequence ID" value="KAF5853520.1"/>
    <property type="molecule type" value="Genomic_DNA"/>
</dbReference>
<evidence type="ECO:0000256" key="5">
    <source>
        <dbReference type="SAM" id="MobiDB-lite"/>
    </source>
</evidence>
<dbReference type="AlphaFoldDB" id="A0A8H5ZSM8"/>
<keyword evidence="2 6" id="KW-0812">Transmembrane</keyword>
<dbReference type="InterPro" id="IPR002523">
    <property type="entry name" value="MgTranspt_CorA/ZnTranspt_ZntB"/>
</dbReference>
<feature type="transmembrane region" description="Helical" evidence="6">
    <location>
        <begin position="458"/>
        <end position="478"/>
    </location>
</feature>
<evidence type="ECO:0000256" key="4">
    <source>
        <dbReference type="ARBA" id="ARBA00023136"/>
    </source>
</evidence>
<accession>A0A8H5ZSM8</accession>
<keyword evidence="4 6" id="KW-0472">Membrane</keyword>
<dbReference type="Pfam" id="PF01544">
    <property type="entry name" value="CorA"/>
    <property type="match status" value="1"/>
</dbReference>
<keyword evidence="3 6" id="KW-1133">Transmembrane helix</keyword>
<sequence length="562" mass="62583">MVDVAPTASSNNTSNGIQNSRGPIPVLPTEIFDLDSLLTCLRDILNGRIFQASAVKQLLSSLLETNSEPVAGTIEQKLKEETNGYYVIADIDTLGNTFFQPPTKAAEGLWALLKNTDRFAEIHQGGIKAFGRVMQIRSLPPITTLQLLLCLTSHFDLERLFSTFINQGGSSGYLPDPGWKGPRNIWFFSLKYYYISFEDQDVYPGQQSGPFHKNLPHLRICRGSSSVALSFSDTEGANTSAALPWRLLILSCNRDHASSRKIKNGVEAFCWGINSELRKVRRCLREVAAQISSVSAPSVSVCPQSKYSKSIKLKSDRIRQDDFLFNNEVRESLLFENKDFTNSRTYFWALQSLRLVNECIASIIRIWDIYDKASFLNLLNTGDDGISHTPPSSDGEAAATRTASIPYLNEIQKQMTQLACMIKDNSAKQEEIRALRDGLFNASSVLETRTTVAQGKNIHVLTLISMVFLPASFATSIFGMQSILPTSTSLTTFAIVMICVCGPAYLIILVLSRGLKGAGDVWKKTAKFWDGRCKVDGKKWFDGTKTMMRKKRNKQKDTEKGI</sequence>